<name>A0A915KWB8_ROMCU</name>
<feature type="transmembrane region" description="Helical" evidence="1">
    <location>
        <begin position="354"/>
        <end position="371"/>
    </location>
</feature>
<feature type="transmembrane region" description="Helical" evidence="1">
    <location>
        <begin position="496"/>
        <end position="514"/>
    </location>
</feature>
<evidence type="ECO:0000313" key="3">
    <source>
        <dbReference type="WBParaSite" id="nRc.2.0.1.t41835-RA"/>
    </source>
</evidence>
<keyword evidence="1" id="KW-0812">Transmembrane</keyword>
<feature type="transmembrane region" description="Helical" evidence="1">
    <location>
        <begin position="168"/>
        <end position="193"/>
    </location>
</feature>
<feature type="transmembrane region" description="Helical" evidence="1">
    <location>
        <begin position="463"/>
        <end position="484"/>
    </location>
</feature>
<protein>
    <submittedName>
        <fullName evidence="3">Uncharacterized protein</fullName>
    </submittedName>
</protein>
<proteinExistence type="predicted"/>
<feature type="transmembrane region" description="Helical" evidence="1">
    <location>
        <begin position="66"/>
        <end position="84"/>
    </location>
</feature>
<dbReference type="AlphaFoldDB" id="A0A915KWB8"/>
<feature type="transmembrane region" description="Helical" evidence="1">
    <location>
        <begin position="135"/>
        <end position="156"/>
    </location>
</feature>
<feature type="transmembrane region" description="Helical" evidence="1">
    <location>
        <begin position="104"/>
        <end position="123"/>
    </location>
</feature>
<sequence length="617" mass="69768">MQATSKVVGFVDSAFQNDNEDPSFGEDHEEEDGDVYDHSLENNFRYNRTTLNSFVFYLRMNRINGILGLLCIILSVLGFSIGIWKLDSRRTFITSSPHRRTQMYVETNFSVLLLFYAGIDALVKFFTGHFFKRSTVSYCILFLAVGHQITGLLAQLVNLGLSVQESDIFVSIFVSITQLVGGPTCICLVIVHIQLQKMSNVASPPISQLRKSTILILLIFVQLMLSFSAGILFLKNETDHDKSLKIIDEIGSSFWVIFSASICLILVMFHGKVNFLDKSALILEFVALLLITKEWPIYKQTYFWQTVIFVASSSILTIGFFRRRLYLTNFTPLSFFIFIHLIVSVKLYKNPSPVCFALNSILVILCGVFSFRDVYLFNYHVAKIGKNSPDLPIFDNSSDQISSFKTGLLSENDIIILNVGLVVATLMELLLCISLLAAYLRTVFEFFRFSCKTSRIPMKNPKICAVCQLFISAFLLIFGFAIFVNDSYIAEIYGDHSIYLAIFSILASILTIAIKKSLNFVPFALTCQSLAFFQKIQFLDFGAFCLRNLRDRKNVDLFSTLVDETGRKSDPNATTLATLSFVLLIVECFLEFLNVILLNDIFESGNYGLKPQPFILS</sequence>
<feature type="transmembrane region" description="Helical" evidence="1">
    <location>
        <begin position="414"/>
        <end position="442"/>
    </location>
</feature>
<dbReference type="WBParaSite" id="nRc.2.0.1.t41835-RA">
    <property type="protein sequence ID" value="nRc.2.0.1.t41835-RA"/>
    <property type="gene ID" value="nRc.2.0.1.g41835"/>
</dbReference>
<feature type="transmembrane region" description="Helical" evidence="1">
    <location>
        <begin position="302"/>
        <end position="321"/>
    </location>
</feature>
<feature type="transmembrane region" description="Helical" evidence="1">
    <location>
        <begin position="576"/>
        <end position="597"/>
    </location>
</feature>
<dbReference type="Proteomes" id="UP000887565">
    <property type="component" value="Unplaced"/>
</dbReference>
<organism evidence="2 3">
    <name type="scientific">Romanomermis culicivorax</name>
    <name type="common">Nematode worm</name>
    <dbReference type="NCBI Taxonomy" id="13658"/>
    <lineage>
        <taxon>Eukaryota</taxon>
        <taxon>Metazoa</taxon>
        <taxon>Ecdysozoa</taxon>
        <taxon>Nematoda</taxon>
        <taxon>Enoplea</taxon>
        <taxon>Dorylaimia</taxon>
        <taxon>Mermithida</taxon>
        <taxon>Mermithoidea</taxon>
        <taxon>Mermithidae</taxon>
        <taxon>Romanomermis</taxon>
    </lineage>
</organism>
<feature type="transmembrane region" description="Helical" evidence="1">
    <location>
        <begin position="327"/>
        <end position="347"/>
    </location>
</feature>
<reference evidence="3" key="1">
    <citation type="submission" date="2022-11" db="UniProtKB">
        <authorList>
            <consortium name="WormBaseParasite"/>
        </authorList>
    </citation>
    <scope>IDENTIFICATION</scope>
</reference>
<evidence type="ECO:0000256" key="1">
    <source>
        <dbReference type="SAM" id="Phobius"/>
    </source>
</evidence>
<accession>A0A915KWB8</accession>
<keyword evidence="2" id="KW-1185">Reference proteome</keyword>
<keyword evidence="1" id="KW-1133">Transmembrane helix</keyword>
<feature type="transmembrane region" description="Helical" evidence="1">
    <location>
        <begin position="214"/>
        <end position="234"/>
    </location>
</feature>
<keyword evidence="1" id="KW-0472">Membrane</keyword>
<evidence type="ECO:0000313" key="2">
    <source>
        <dbReference type="Proteomes" id="UP000887565"/>
    </source>
</evidence>
<feature type="transmembrane region" description="Helical" evidence="1">
    <location>
        <begin position="254"/>
        <end position="271"/>
    </location>
</feature>